<keyword evidence="2" id="KW-1185">Reference proteome</keyword>
<protein>
    <submittedName>
        <fullName evidence="1">Uncharacterized protein</fullName>
    </submittedName>
</protein>
<name>A0A2I0XJ35_9ASPA</name>
<evidence type="ECO:0000313" key="2">
    <source>
        <dbReference type="Proteomes" id="UP000233837"/>
    </source>
</evidence>
<dbReference type="Proteomes" id="UP000233837">
    <property type="component" value="Unassembled WGS sequence"/>
</dbReference>
<proteinExistence type="predicted"/>
<reference evidence="1 2" key="1">
    <citation type="journal article" date="2016" name="Sci. Rep.">
        <title>The Dendrobium catenatum Lindl. genome sequence provides insights into polysaccharide synthase, floral development and adaptive evolution.</title>
        <authorList>
            <person name="Zhang G.Q."/>
            <person name="Xu Q."/>
            <person name="Bian C."/>
            <person name="Tsai W.C."/>
            <person name="Yeh C.M."/>
            <person name="Liu K.W."/>
            <person name="Yoshida K."/>
            <person name="Zhang L.S."/>
            <person name="Chang S.B."/>
            <person name="Chen F."/>
            <person name="Shi Y."/>
            <person name="Su Y.Y."/>
            <person name="Zhang Y.Q."/>
            <person name="Chen L.J."/>
            <person name="Yin Y."/>
            <person name="Lin M."/>
            <person name="Huang H."/>
            <person name="Deng H."/>
            <person name="Wang Z.W."/>
            <person name="Zhu S.L."/>
            <person name="Zhao X."/>
            <person name="Deng C."/>
            <person name="Niu S.C."/>
            <person name="Huang J."/>
            <person name="Wang M."/>
            <person name="Liu G.H."/>
            <person name="Yang H.J."/>
            <person name="Xiao X.J."/>
            <person name="Hsiao Y.Y."/>
            <person name="Wu W.L."/>
            <person name="Chen Y.Y."/>
            <person name="Mitsuda N."/>
            <person name="Ohme-Takagi M."/>
            <person name="Luo Y.B."/>
            <person name="Van de Peer Y."/>
            <person name="Liu Z.J."/>
        </authorList>
    </citation>
    <scope>NUCLEOTIDE SEQUENCE [LARGE SCALE GENOMIC DNA]</scope>
    <source>
        <tissue evidence="1">The whole plant</tissue>
    </source>
</reference>
<sequence length="248" mass="26025">MGLPLNASAVLNNVDLVGNPPPPIQPSQGIDGVGIMLGCGESDGVSDVGKQDVDISLVTCGTELLSEPVLSTLVIVGVIASNNLVVGDGSTKPIDNLDPQSIDLDHPLDDIVEDVVAKVSSPNDNVVSDANKNVDGGHCLGIALNRFDIDLCDVKKVVLVESSNDLNDIIHFSTVASLGVQLTPKVEVFKRNEHVVDVLISIVYNAELKAQLALSLNNDDPSNWLEDPYSSACGGVVGDLVDDVDELQ</sequence>
<reference evidence="1 2" key="2">
    <citation type="journal article" date="2017" name="Nature">
        <title>The Apostasia genome and the evolution of orchids.</title>
        <authorList>
            <person name="Zhang G.Q."/>
            <person name="Liu K.W."/>
            <person name="Li Z."/>
            <person name="Lohaus R."/>
            <person name="Hsiao Y.Y."/>
            <person name="Niu S.C."/>
            <person name="Wang J.Y."/>
            <person name="Lin Y.C."/>
            <person name="Xu Q."/>
            <person name="Chen L.J."/>
            <person name="Yoshida K."/>
            <person name="Fujiwara S."/>
            <person name="Wang Z.W."/>
            <person name="Zhang Y.Q."/>
            <person name="Mitsuda N."/>
            <person name="Wang M."/>
            <person name="Liu G.H."/>
            <person name="Pecoraro L."/>
            <person name="Huang H.X."/>
            <person name="Xiao X.J."/>
            <person name="Lin M."/>
            <person name="Wu X.Y."/>
            <person name="Wu W.L."/>
            <person name="Chen Y.Y."/>
            <person name="Chang S.B."/>
            <person name="Sakamoto S."/>
            <person name="Ohme-Takagi M."/>
            <person name="Yagi M."/>
            <person name="Zeng S.J."/>
            <person name="Shen C.Y."/>
            <person name="Yeh C.M."/>
            <person name="Luo Y.B."/>
            <person name="Tsai W.C."/>
            <person name="Van de Peer Y."/>
            <person name="Liu Z.J."/>
        </authorList>
    </citation>
    <scope>NUCLEOTIDE SEQUENCE [LARGE SCALE GENOMIC DNA]</scope>
    <source>
        <tissue evidence="1">The whole plant</tissue>
    </source>
</reference>
<dbReference type="AlphaFoldDB" id="A0A2I0XJ35"/>
<dbReference type="EMBL" id="KZ501830">
    <property type="protein sequence ID" value="PKU87904.1"/>
    <property type="molecule type" value="Genomic_DNA"/>
</dbReference>
<organism evidence="1 2">
    <name type="scientific">Dendrobium catenatum</name>
    <dbReference type="NCBI Taxonomy" id="906689"/>
    <lineage>
        <taxon>Eukaryota</taxon>
        <taxon>Viridiplantae</taxon>
        <taxon>Streptophyta</taxon>
        <taxon>Embryophyta</taxon>
        <taxon>Tracheophyta</taxon>
        <taxon>Spermatophyta</taxon>
        <taxon>Magnoliopsida</taxon>
        <taxon>Liliopsida</taxon>
        <taxon>Asparagales</taxon>
        <taxon>Orchidaceae</taxon>
        <taxon>Epidendroideae</taxon>
        <taxon>Malaxideae</taxon>
        <taxon>Dendrobiinae</taxon>
        <taxon>Dendrobium</taxon>
    </lineage>
</organism>
<gene>
    <name evidence="1" type="ORF">MA16_Dca007846</name>
</gene>
<accession>A0A2I0XJ35</accession>
<evidence type="ECO:0000313" key="1">
    <source>
        <dbReference type="EMBL" id="PKU87904.1"/>
    </source>
</evidence>